<keyword evidence="1" id="KW-0808">Transferase</keyword>
<evidence type="ECO:0000313" key="2">
    <source>
        <dbReference type="Proteomes" id="UP000198393"/>
    </source>
</evidence>
<dbReference type="EMBL" id="FZPD01000004">
    <property type="protein sequence ID" value="SNT12589.1"/>
    <property type="molecule type" value="Genomic_DNA"/>
</dbReference>
<gene>
    <name evidence="1" type="ORF">SAMN05421640_2393</name>
</gene>
<dbReference type="GO" id="GO:0016740">
    <property type="term" value="F:transferase activity"/>
    <property type="evidence" value="ECO:0007669"/>
    <property type="project" value="UniProtKB-KW"/>
</dbReference>
<sequence length="281" mass="32894">MSTTYYHPKYFESQDYNEFIVYSQGGLFIAFDLDGEKAISIPRSPFGSVLKQKESIEELESFFEKIRVDLKAKSIKEVIIHHPSEIYESYASIDWLTSVLGEPVYTDINQSIALEENFSEKLHKMQKRKLDSLINEGFTFRKMEDHEFETAHKFLKVCRQAQGLQINISWEQLNKLKQNLPERYECFGVFREEKISALCITVRVTDRIAYYFLPATSPMFRNQSPMVMLIVGIVDYYRKNNFSFLDLGVSSIHGKPQDTLRMFKERMGATESQKPTFRLHL</sequence>
<keyword evidence="2" id="KW-1185">Reference proteome</keyword>
<name>A0A239K4M8_EKHLU</name>
<reference evidence="1 2" key="1">
    <citation type="submission" date="2017-06" db="EMBL/GenBank/DDBJ databases">
        <authorList>
            <person name="Kim H.J."/>
            <person name="Triplett B.A."/>
        </authorList>
    </citation>
    <scope>NUCLEOTIDE SEQUENCE [LARGE SCALE GENOMIC DNA]</scope>
    <source>
        <strain evidence="1 2">DSM 19307</strain>
    </source>
</reference>
<accession>A0A239K4M8</accession>
<evidence type="ECO:0000313" key="1">
    <source>
        <dbReference type="EMBL" id="SNT12589.1"/>
    </source>
</evidence>
<dbReference type="InterPro" id="IPR016181">
    <property type="entry name" value="Acyl_CoA_acyltransferase"/>
</dbReference>
<dbReference type="Proteomes" id="UP000198393">
    <property type="component" value="Unassembled WGS sequence"/>
</dbReference>
<dbReference type="Gene3D" id="3.40.630.30">
    <property type="match status" value="1"/>
</dbReference>
<organism evidence="1 2">
    <name type="scientific">Ekhidna lutea</name>
    <dbReference type="NCBI Taxonomy" id="447679"/>
    <lineage>
        <taxon>Bacteria</taxon>
        <taxon>Pseudomonadati</taxon>
        <taxon>Bacteroidota</taxon>
        <taxon>Cytophagia</taxon>
        <taxon>Cytophagales</taxon>
        <taxon>Reichenbachiellaceae</taxon>
        <taxon>Ekhidna</taxon>
    </lineage>
</organism>
<dbReference type="AlphaFoldDB" id="A0A239K4M8"/>
<proteinExistence type="predicted"/>
<dbReference type="SUPFAM" id="SSF55729">
    <property type="entry name" value="Acyl-CoA N-acyltransferases (Nat)"/>
    <property type="match status" value="1"/>
</dbReference>
<protein>
    <submittedName>
        <fullName evidence="1">Acetyltransferase (GNAT) domain-containing protein</fullName>
    </submittedName>
</protein>